<dbReference type="SUPFAM" id="SSF52833">
    <property type="entry name" value="Thioredoxin-like"/>
    <property type="match status" value="1"/>
</dbReference>
<evidence type="ECO:0000256" key="4">
    <source>
        <dbReference type="ARBA" id="ARBA00023284"/>
    </source>
</evidence>
<evidence type="ECO:0000256" key="3">
    <source>
        <dbReference type="ARBA" id="ARBA00023157"/>
    </source>
</evidence>
<evidence type="ECO:0000313" key="8">
    <source>
        <dbReference type="Proteomes" id="UP000182983"/>
    </source>
</evidence>
<dbReference type="GO" id="GO:0016853">
    <property type="term" value="F:isomerase activity"/>
    <property type="evidence" value="ECO:0007669"/>
    <property type="project" value="UniProtKB-KW"/>
</dbReference>
<dbReference type="PROSITE" id="PS51352">
    <property type="entry name" value="THIOREDOXIN_2"/>
    <property type="match status" value="1"/>
</dbReference>
<reference evidence="8" key="1">
    <citation type="submission" date="2016-10" db="EMBL/GenBank/DDBJ databases">
        <authorList>
            <person name="Varghese N."/>
            <person name="Submissions S."/>
        </authorList>
    </citation>
    <scope>NUCLEOTIDE SEQUENCE [LARGE SCALE GENOMIC DNA]</scope>
    <source>
        <strain evidence="8">DSM 13234</strain>
    </source>
</reference>
<feature type="domain" description="Thioredoxin" evidence="6">
    <location>
        <begin position="42"/>
        <end position="184"/>
    </location>
</feature>
<dbReference type="InterPro" id="IPR050553">
    <property type="entry name" value="Thioredoxin_ResA/DsbE_sf"/>
</dbReference>
<protein>
    <submittedName>
        <fullName evidence="7">Thiol-disulfide isomerase or thioredoxin</fullName>
    </submittedName>
</protein>
<dbReference type="CDD" id="cd02966">
    <property type="entry name" value="TlpA_like_family"/>
    <property type="match status" value="1"/>
</dbReference>
<keyword evidence="5" id="KW-0732">Signal</keyword>
<name>A0A1H6J1J6_MAGFU</name>
<accession>A0A1H6J1J6</accession>
<dbReference type="AlphaFoldDB" id="A0A1H6J1J6"/>
<dbReference type="GO" id="GO:0030313">
    <property type="term" value="C:cell envelope"/>
    <property type="evidence" value="ECO:0007669"/>
    <property type="project" value="UniProtKB-SubCell"/>
</dbReference>
<sequence length="201" mass="20973">MPSDRQILTRRAVLGGLLLAAALAASSRTAAAAPATAGLYLHPSPIPLPPLDMRDGDGKPVGLEPLHGQAILLNLWASWCAPCVAELPALDRMKPLLARNRLAVVALALDRGGAATARATFARLGIQSLDIRTGDPRSLTEMLGARVLPITLLIDRRGDEIGRVIGAVDWEGPGAARLLAALAEGRPLTADMAPTIAGARR</sequence>
<dbReference type="OrthoDB" id="9799347at2"/>
<dbReference type="InterPro" id="IPR000866">
    <property type="entry name" value="AhpC/TSA"/>
</dbReference>
<organism evidence="7 8">
    <name type="scientific">Magnetospirillum fulvum</name>
    <name type="common">Rhodospirillum fulvum</name>
    <dbReference type="NCBI Taxonomy" id="1082"/>
    <lineage>
        <taxon>Bacteria</taxon>
        <taxon>Pseudomonadati</taxon>
        <taxon>Pseudomonadota</taxon>
        <taxon>Alphaproteobacteria</taxon>
        <taxon>Rhodospirillales</taxon>
        <taxon>Rhodospirillaceae</taxon>
        <taxon>Magnetospirillum</taxon>
    </lineage>
</organism>
<dbReference type="EMBL" id="FNWO01000014">
    <property type="protein sequence ID" value="SEH55908.1"/>
    <property type="molecule type" value="Genomic_DNA"/>
</dbReference>
<dbReference type="InterPro" id="IPR017937">
    <property type="entry name" value="Thioredoxin_CS"/>
</dbReference>
<dbReference type="GO" id="GO:0016209">
    <property type="term" value="F:antioxidant activity"/>
    <property type="evidence" value="ECO:0007669"/>
    <property type="project" value="InterPro"/>
</dbReference>
<keyword evidence="3" id="KW-1015">Disulfide bond</keyword>
<evidence type="ECO:0000256" key="2">
    <source>
        <dbReference type="ARBA" id="ARBA00022748"/>
    </source>
</evidence>
<gene>
    <name evidence="7" type="ORF">SAMN04244559_02934</name>
</gene>
<dbReference type="PROSITE" id="PS00194">
    <property type="entry name" value="THIOREDOXIN_1"/>
    <property type="match status" value="1"/>
</dbReference>
<dbReference type="InterPro" id="IPR013766">
    <property type="entry name" value="Thioredoxin_domain"/>
</dbReference>
<dbReference type="Gene3D" id="3.40.30.10">
    <property type="entry name" value="Glutaredoxin"/>
    <property type="match status" value="1"/>
</dbReference>
<evidence type="ECO:0000259" key="6">
    <source>
        <dbReference type="PROSITE" id="PS51352"/>
    </source>
</evidence>
<keyword evidence="7" id="KW-0413">Isomerase</keyword>
<keyword evidence="2" id="KW-0201">Cytochrome c-type biogenesis</keyword>
<dbReference type="InterPro" id="IPR006311">
    <property type="entry name" value="TAT_signal"/>
</dbReference>
<dbReference type="RefSeq" id="WP_074769889.1">
    <property type="nucleotide sequence ID" value="NZ_FNWO01000014.1"/>
</dbReference>
<evidence type="ECO:0000313" key="7">
    <source>
        <dbReference type="EMBL" id="SEH55908.1"/>
    </source>
</evidence>
<dbReference type="GO" id="GO:0017004">
    <property type="term" value="P:cytochrome complex assembly"/>
    <property type="evidence" value="ECO:0007669"/>
    <property type="project" value="UniProtKB-KW"/>
</dbReference>
<dbReference type="InterPro" id="IPR036249">
    <property type="entry name" value="Thioredoxin-like_sf"/>
</dbReference>
<evidence type="ECO:0000256" key="1">
    <source>
        <dbReference type="ARBA" id="ARBA00004196"/>
    </source>
</evidence>
<dbReference type="GO" id="GO:0015036">
    <property type="term" value="F:disulfide oxidoreductase activity"/>
    <property type="evidence" value="ECO:0007669"/>
    <property type="project" value="UniProtKB-ARBA"/>
</dbReference>
<dbReference type="Proteomes" id="UP000182983">
    <property type="component" value="Unassembled WGS sequence"/>
</dbReference>
<proteinExistence type="predicted"/>
<feature type="chain" id="PRO_5010374349" evidence="5">
    <location>
        <begin position="33"/>
        <end position="201"/>
    </location>
</feature>
<dbReference type="PANTHER" id="PTHR42852:SF6">
    <property type="entry name" value="THIOL:DISULFIDE INTERCHANGE PROTEIN DSBE"/>
    <property type="match status" value="1"/>
</dbReference>
<dbReference type="Pfam" id="PF00578">
    <property type="entry name" value="AhpC-TSA"/>
    <property type="match status" value="1"/>
</dbReference>
<comment type="subcellular location">
    <subcellularLocation>
        <location evidence="1">Cell envelope</location>
    </subcellularLocation>
</comment>
<feature type="signal peptide" evidence="5">
    <location>
        <begin position="1"/>
        <end position="32"/>
    </location>
</feature>
<keyword evidence="4" id="KW-0676">Redox-active center</keyword>
<evidence type="ECO:0000256" key="5">
    <source>
        <dbReference type="SAM" id="SignalP"/>
    </source>
</evidence>
<keyword evidence="8" id="KW-1185">Reference proteome</keyword>
<dbReference type="PROSITE" id="PS51318">
    <property type="entry name" value="TAT"/>
    <property type="match status" value="1"/>
</dbReference>
<dbReference type="PANTHER" id="PTHR42852">
    <property type="entry name" value="THIOL:DISULFIDE INTERCHANGE PROTEIN DSBE"/>
    <property type="match status" value="1"/>
</dbReference>